<gene>
    <name evidence="11" type="ORF">F7310_08865</name>
</gene>
<dbReference type="OrthoDB" id="5605621at2"/>
<dbReference type="InterPro" id="IPR011990">
    <property type="entry name" value="TPR-like_helical_dom_sf"/>
</dbReference>
<evidence type="ECO:0000256" key="3">
    <source>
        <dbReference type="ARBA" id="ARBA00022692"/>
    </source>
</evidence>
<accession>A0A1L4BVD8</accession>
<dbReference type="InterPro" id="IPR026039">
    <property type="entry name" value="YfgM"/>
</dbReference>
<evidence type="ECO:0000256" key="8">
    <source>
        <dbReference type="ARBA" id="ARBA00024235"/>
    </source>
</evidence>
<evidence type="ECO:0000256" key="1">
    <source>
        <dbReference type="ARBA" id="ARBA00004401"/>
    </source>
</evidence>
<comment type="subcellular location">
    <subcellularLocation>
        <location evidence="1">Cell membrane</location>
        <topology evidence="1">Single-pass type II membrane protein</topology>
    </subcellularLocation>
</comment>
<protein>
    <recommendedName>
        <fullName evidence="8">Ancillary SecYEG translocon subunit</fullName>
    </recommendedName>
</protein>
<evidence type="ECO:0000256" key="9">
    <source>
        <dbReference type="SAM" id="Phobius"/>
    </source>
</evidence>
<keyword evidence="5 9" id="KW-0472">Membrane</keyword>
<evidence type="ECO:0000256" key="4">
    <source>
        <dbReference type="ARBA" id="ARBA00022989"/>
    </source>
</evidence>
<dbReference type="KEGG" id="frx:F7310_08865"/>
<dbReference type="EMBL" id="CP016796">
    <property type="protein sequence ID" value="API87809.1"/>
    <property type="molecule type" value="Genomic_DNA"/>
</dbReference>
<evidence type="ECO:0000313" key="12">
    <source>
        <dbReference type="Proteomes" id="UP000184222"/>
    </source>
</evidence>
<comment type="similarity">
    <text evidence="7">Belongs to the YfgM family.</text>
</comment>
<dbReference type="PANTHER" id="PTHR38035">
    <property type="entry name" value="UPF0070 PROTEIN YFGM"/>
    <property type="match status" value="1"/>
</dbReference>
<dbReference type="Proteomes" id="UP000184222">
    <property type="component" value="Chromosome"/>
</dbReference>
<evidence type="ECO:0000256" key="2">
    <source>
        <dbReference type="ARBA" id="ARBA00022475"/>
    </source>
</evidence>
<evidence type="ECO:0000259" key="10">
    <source>
        <dbReference type="Pfam" id="PF09976"/>
    </source>
</evidence>
<keyword evidence="2" id="KW-1003">Cell membrane</keyword>
<evidence type="ECO:0000256" key="6">
    <source>
        <dbReference type="ARBA" id="ARBA00023186"/>
    </source>
</evidence>
<organism evidence="11 12">
    <name type="scientific">Francisella uliginis</name>
    <dbReference type="NCBI Taxonomy" id="573570"/>
    <lineage>
        <taxon>Bacteria</taxon>
        <taxon>Pseudomonadati</taxon>
        <taxon>Pseudomonadota</taxon>
        <taxon>Gammaproteobacteria</taxon>
        <taxon>Thiotrichales</taxon>
        <taxon>Francisellaceae</taxon>
        <taxon>Francisella</taxon>
    </lineage>
</organism>
<dbReference type="GO" id="GO:0044877">
    <property type="term" value="F:protein-containing complex binding"/>
    <property type="evidence" value="ECO:0007669"/>
    <property type="project" value="InterPro"/>
</dbReference>
<dbReference type="SUPFAM" id="SSF48452">
    <property type="entry name" value="TPR-like"/>
    <property type="match status" value="1"/>
</dbReference>
<feature type="transmembrane region" description="Helical" evidence="9">
    <location>
        <begin position="12"/>
        <end position="32"/>
    </location>
</feature>
<evidence type="ECO:0000313" key="11">
    <source>
        <dbReference type="EMBL" id="API87809.1"/>
    </source>
</evidence>
<dbReference type="AlphaFoldDB" id="A0A1L4BVD8"/>
<dbReference type="InterPro" id="IPR018704">
    <property type="entry name" value="SecYEG/CpoB_TPR"/>
</dbReference>
<feature type="domain" description="Ancillary SecYEG translocon subunit/Cell division coordinator CpoB TPR" evidence="10">
    <location>
        <begin position="14"/>
        <end position="205"/>
    </location>
</feature>
<dbReference type="STRING" id="573570.F7310_08865"/>
<dbReference type="Gene3D" id="1.25.40.10">
    <property type="entry name" value="Tetratricopeptide repeat domain"/>
    <property type="match status" value="2"/>
</dbReference>
<evidence type="ECO:0000256" key="5">
    <source>
        <dbReference type="ARBA" id="ARBA00023136"/>
    </source>
</evidence>
<proteinExistence type="inferred from homology"/>
<keyword evidence="6" id="KW-0143">Chaperone</keyword>
<name>A0A1L4BVD8_9GAMM</name>
<keyword evidence="3 9" id="KW-0812">Transmembrane</keyword>
<dbReference type="RefSeq" id="WP_072713574.1">
    <property type="nucleotide sequence ID" value="NZ_CP016796.1"/>
</dbReference>
<dbReference type="PANTHER" id="PTHR38035:SF1">
    <property type="entry name" value="ANCILLARY SECYEG TRANSLOCON SUBUNIT"/>
    <property type="match status" value="1"/>
</dbReference>
<keyword evidence="4 9" id="KW-1133">Transmembrane helix</keyword>
<evidence type="ECO:0000256" key="7">
    <source>
        <dbReference type="ARBA" id="ARBA00024197"/>
    </source>
</evidence>
<dbReference type="GO" id="GO:0005886">
    <property type="term" value="C:plasma membrane"/>
    <property type="evidence" value="ECO:0007669"/>
    <property type="project" value="UniProtKB-SubCell"/>
</dbReference>
<keyword evidence="12" id="KW-1185">Reference proteome</keyword>
<sequence>MKGLTKKQNQALYTIVGIIIVAIICVIIFQFYNSNNHKRILEASNAYQKALIASKNSDTSSNTKIYKFTSVVDKYPNTSFGIFASWQLADLYITPTKLDTSNFSMNIANLPKAIKVLQQSIKGNPDDSLTNVTKTRLARLYIASNQPDQAIKTLQSLGSLGDKAYPLMLLGQAYHQKNDKTKALDAWHKALQDPDSSAEFKQVITQLINNY</sequence>
<dbReference type="Pfam" id="PF09976">
    <property type="entry name" value="TPR_21"/>
    <property type="match status" value="1"/>
</dbReference>
<reference evidence="11 12" key="1">
    <citation type="journal article" date="2016" name="Appl. Environ. Microbiol.">
        <title>Whole genome relationships among Francisella bacteria of diverse origin define new species and provide specific regions for detection.</title>
        <authorList>
            <person name="Challacombe J.F."/>
            <person name="Petersen J.M."/>
            <person name="Gallegos-Graves V."/>
            <person name="Hodge D."/>
            <person name="Pillai S."/>
            <person name="Kuske C.R."/>
        </authorList>
    </citation>
    <scope>NUCLEOTIDE SEQUENCE [LARGE SCALE GENOMIC DNA]</scope>
    <source>
        <strain evidence="12">TX07-7310</strain>
    </source>
</reference>